<proteinExistence type="predicted"/>
<dbReference type="RefSeq" id="XP_073927174.1">
    <property type="nucleotide sequence ID" value="XM_074071073.1"/>
</dbReference>
<dbReference type="Proteomes" id="UP001732720">
    <property type="component" value="Chromosome 4"/>
</dbReference>
<name>A0AC58MCP6_CASCN</name>
<sequence length="206" mass="23388">MIEPKEAMSEKKVSSKKIGHKVSLKKNENRAPLKSIKNKDILTKQKSDLWSSSFFKESKGKVSKDAVIATKQEKNNEYCLQDMDDKLSESTDDDGDNDTSDEDDEDSYPKKSIQAPLELMAEFLRAEMSQDYHLAKKLCQMILIYEPENPEAKEFSSLIEEMLQKEKVQNVEEDEEDSEEDSSSESEGESSEDVSDESSDECEDGS</sequence>
<reference evidence="2" key="1">
    <citation type="submission" date="2025-08" db="UniProtKB">
        <authorList>
            <consortium name="RefSeq"/>
        </authorList>
    </citation>
    <scope>IDENTIFICATION</scope>
</reference>
<evidence type="ECO:0000313" key="2">
    <source>
        <dbReference type="RefSeq" id="XP_073927174.1"/>
    </source>
</evidence>
<organism evidence="1 2">
    <name type="scientific">Castor canadensis</name>
    <name type="common">American beaver</name>
    <dbReference type="NCBI Taxonomy" id="51338"/>
    <lineage>
        <taxon>Eukaryota</taxon>
        <taxon>Metazoa</taxon>
        <taxon>Chordata</taxon>
        <taxon>Craniata</taxon>
        <taxon>Vertebrata</taxon>
        <taxon>Euteleostomi</taxon>
        <taxon>Mammalia</taxon>
        <taxon>Eutheria</taxon>
        <taxon>Euarchontoglires</taxon>
        <taxon>Glires</taxon>
        <taxon>Rodentia</taxon>
        <taxon>Castorimorpha</taxon>
        <taxon>Castoridae</taxon>
        <taxon>Castor</taxon>
    </lineage>
</organism>
<gene>
    <name evidence="2" type="primary">Erich2</name>
</gene>
<keyword evidence="1" id="KW-1185">Reference proteome</keyword>
<evidence type="ECO:0000313" key="1">
    <source>
        <dbReference type="Proteomes" id="UP001732720"/>
    </source>
</evidence>
<protein>
    <submittedName>
        <fullName evidence="2">Glutamate-rich protein 2</fullName>
    </submittedName>
</protein>
<accession>A0AC58MCP6</accession>